<dbReference type="Pfam" id="PF02627">
    <property type="entry name" value="CMD"/>
    <property type="match status" value="2"/>
</dbReference>
<dbReference type="OrthoDB" id="9793083at2"/>
<reference evidence="2 3" key="1">
    <citation type="submission" date="2008-10" db="EMBL/GenBank/DDBJ databases">
        <title>Draft genome sequence of Desulvovibrio piger (ATCC 29098).</title>
        <authorList>
            <person name="Sudarsanam P."/>
            <person name="Ley R."/>
            <person name="Guruge J."/>
            <person name="Turnbaugh P.J."/>
            <person name="Mahowald M."/>
            <person name="Liep D."/>
            <person name="Gordon J."/>
        </authorList>
    </citation>
    <scope>NUCLEOTIDE SEQUENCE [LARGE SCALE GENOMIC DNA]</scope>
    <source>
        <strain evidence="2 3">ATCC 29098</strain>
    </source>
</reference>
<sequence>MDRMQKAAAYRKELGKTGASPLAGTEPELAAIRERLEYGEIAGQGSLDARQRRLITLVVLAAIQTPEGIGEETRAALHQGVRPEEIREALYQCAPYIGFPRTEAALRHADAALEAAGIALPLPEGGTVTEEDRFEKGLAVQTGIFGDAISKMHASAPEGQREILVRHLSAFCFGDIYTRTGLDLPLRELLTFCIISALGGCEAQVKAHVQGNAAVGNGKQLLVDALLQMLPCIGFPRTLNALACVNSVLPEA</sequence>
<protein>
    <submittedName>
        <fullName evidence="2">Alkylhydroperoxidase AhpD family core domain protein</fullName>
    </submittedName>
</protein>
<feature type="domain" description="Carboxymuconolactone decarboxylase-like" evidence="1">
    <location>
        <begin position="166"/>
        <end position="245"/>
    </location>
</feature>
<dbReference type="InterPro" id="IPR029032">
    <property type="entry name" value="AhpD-like"/>
</dbReference>
<keyword evidence="2" id="KW-0575">Peroxidase</keyword>
<reference evidence="2 3" key="2">
    <citation type="submission" date="2008-10" db="EMBL/GenBank/DDBJ databases">
        <authorList>
            <person name="Fulton L."/>
            <person name="Clifton S."/>
            <person name="Fulton B."/>
            <person name="Xu J."/>
            <person name="Minx P."/>
            <person name="Pepin K.H."/>
            <person name="Johnson M."/>
            <person name="Bhonagiri V."/>
            <person name="Nash W.E."/>
            <person name="Mardis E.R."/>
            <person name="Wilson R.K."/>
        </authorList>
    </citation>
    <scope>NUCLEOTIDE SEQUENCE [LARGE SCALE GENOMIC DNA]</scope>
    <source>
        <strain evidence="2 3">ATCC 29098</strain>
    </source>
</reference>
<name>B6WPP9_9BACT</name>
<dbReference type="eggNOG" id="COG0599">
    <property type="taxonomic scope" value="Bacteria"/>
</dbReference>
<gene>
    <name evidence="2" type="ORF">DESPIG_00014</name>
</gene>
<comment type="caution">
    <text evidence="2">The sequence shown here is derived from an EMBL/GenBank/DDBJ whole genome shotgun (WGS) entry which is preliminary data.</text>
</comment>
<dbReference type="Proteomes" id="UP000003676">
    <property type="component" value="Unassembled WGS sequence"/>
</dbReference>
<dbReference type="AlphaFoldDB" id="B6WPP9"/>
<keyword evidence="2" id="KW-0560">Oxidoreductase</keyword>
<evidence type="ECO:0000313" key="3">
    <source>
        <dbReference type="Proteomes" id="UP000003676"/>
    </source>
</evidence>
<dbReference type="InterPro" id="IPR003779">
    <property type="entry name" value="CMD-like"/>
</dbReference>
<organism evidence="2 3">
    <name type="scientific">Desulfovibrio piger ATCC 29098</name>
    <dbReference type="NCBI Taxonomy" id="411464"/>
    <lineage>
        <taxon>Bacteria</taxon>
        <taxon>Pseudomonadati</taxon>
        <taxon>Thermodesulfobacteriota</taxon>
        <taxon>Desulfovibrionia</taxon>
        <taxon>Desulfovibrionales</taxon>
        <taxon>Desulfovibrionaceae</taxon>
        <taxon>Desulfovibrio</taxon>
    </lineage>
</organism>
<dbReference type="RefSeq" id="WP_006003466.1">
    <property type="nucleotide sequence ID" value="NZ_DS996351.1"/>
</dbReference>
<dbReference type="EMBL" id="ABXU01000001">
    <property type="protein sequence ID" value="EEB35010.1"/>
    <property type="molecule type" value="Genomic_DNA"/>
</dbReference>
<evidence type="ECO:0000259" key="1">
    <source>
        <dbReference type="Pfam" id="PF02627"/>
    </source>
</evidence>
<dbReference type="STRING" id="901.DESPIGER_1168"/>
<dbReference type="PANTHER" id="PTHR33570:SF2">
    <property type="entry name" value="CARBOXYMUCONOLACTONE DECARBOXYLASE-LIKE DOMAIN-CONTAINING PROTEIN"/>
    <property type="match status" value="1"/>
</dbReference>
<dbReference type="GO" id="GO:0051920">
    <property type="term" value="F:peroxiredoxin activity"/>
    <property type="evidence" value="ECO:0007669"/>
    <property type="project" value="InterPro"/>
</dbReference>
<accession>B6WPP9</accession>
<feature type="domain" description="Carboxymuconolactone decarboxylase-like" evidence="1">
    <location>
        <begin position="27"/>
        <end position="110"/>
    </location>
</feature>
<evidence type="ECO:0000313" key="2">
    <source>
        <dbReference type="EMBL" id="EEB35010.1"/>
    </source>
</evidence>
<dbReference type="PANTHER" id="PTHR33570">
    <property type="entry name" value="4-CARBOXYMUCONOLACTONE DECARBOXYLASE FAMILY PROTEIN"/>
    <property type="match status" value="1"/>
</dbReference>
<proteinExistence type="predicted"/>
<dbReference type="Gene3D" id="1.20.1290.10">
    <property type="entry name" value="AhpD-like"/>
    <property type="match status" value="1"/>
</dbReference>
<dbReference type="SUPFAM" id="SSF69118">
    <property type="entry name" value="AhpD-like"/>
    <property type="match status" value="1"/>
</dbReference>
<dbReference type="InterPro" id="IPR052512">
    <property type="entry name" value="4CMD/NDH-1_regulator"/>
</dbReference>
<dbReference type="HOGENOM" id="CLU_070025_0_0_7"/>